<evidence type="ECO:0000313" key="1">
    <source>
        <dbReference type="EMBL" id="QFG74275.1"/>
    </source>
</evidence>
<protein>
    <submittedName>
        <fullName evidence="1">Uncharacterized protein</fullName>
    </submittedName>
</protein>
<organism evidence="1">
    <name type="scientific">Megaviridae environmental sample</name>
    <dbReference type="NCBI Taxonomy" id="1737588"/>
    <lineage>
        <taxon>Viruses</taxon>
        <taxon>Varidnaviria</taxon>
        <taxon>Bamfordvirae</taxon>
        <taxon>Nucleocytoviricota</taxon>
        <taxon>Megaviricetes</taxon>
        <taxon>Imitervirales</taxon>
        <taxon>Mimiviridae</taxon>
        <taxon>environmental samples</taxon>
    </lineage>
</organism>
<accession>A0A5J6VJE1</accession>
<dbReference type="EMBL" id="MN448285">
    <property type="protein sequence ID" value="QFG74275.1"/>
    <property type="molecule type" value="Genomic_DNA"/>
</dbReference>
<sequence length="306" mass="35552">MDKIKNMIQEKITKLEVEKNILIIKEEELEQELERGRIMVNNIKSYLETNLNTKFFKNIELDTDTPNIKGFDTSQDFKNNEYIFIEYNLSNLPFTLKNHIKKIFSINSLSLGKNCKGFYIQWNETNQNAGLYFDKGYDKKWPPNNNDFQDLSNGNPSKLLWTVTESFDNKKEQFSITSTSVSSTESVLTESVLDKIKSTWKLDFISTKKTIYYLKLPKLSKKAIVRVDKQEIIYTTGNEYINLGEFNIGKSLIEIELFEKILESQTPNIYIAVKSGFKNINEDISVLIANQISDKPFVTSYIKQDD</sequence>
<name>A0A5J6VJE1_9VIRU</name>
<proteinExistence type="predicted"/>
<reference evidence="1" key="1">
    <citation type="journal article" date="2019" name="Philos. Trans. R. Soc. Lond., B, Biol. Sci.">
        <title>Targeted metagenomic recovery of four divergent viruses reveals shared and distinctive characteristics of giant viruses of marine eukaryotes.</title>
        <authorList>
            <person name="Needham D.M."/>
            <person name="Poirier C."/>
            <person name="Hehenberger E."/>
            <person name="Jimenez V."/>
            <person name="Swalwell J.E."/>
            <person name="Santoro A.E."/>
            <person name="Worden A.Z."/>
        </authorList>
    </citation>
    <scope>NUCLEOTIDE SEQUENCE</scope>
    <source>
        <strain evidence="1">MPacV-611</strain>
    </source>
</reference>